<organism evidence="9 10">
    <name type="scientific">Fusarium xylarioides</name>
    <dbReference type="NCBI Taxonomy" id="221167"/>
    <lineage>
        <taxon>Eukaryota</taxon>
        <taxon>Fungi</taxon>
        <taxon>Dikarya</taxon>
        <taxon>Ascomycota</taxon>
        <taxon>Pezizomycotina</taxon>
        <taxon>Sordariomycetes</taxon>
        <taxon>Hypocreomycetidae</taxon>
        <taxon>Hypocreales</taxon>
        <taxon>Nectriaceae</taxon>
        <taxon>Fusarium</taxon>
        <taxon>Fusarium fujikuroi species complex</taxon>
    </lineage>
</organism>
<keyword evidence="2" id="KW-0862">Zinc</keyword>
<evidence type="ECO:0000256" key="4">
    <source>
        <dbReference type="ARBA" id="ARBA00023125"/>
    </source>
</evidence>
<evidence type="ECO:0000256" key="7">
    <source>
        <dbReference type="SAM" id="MobiDB-lite"/>
    </source>
</evidence>
<evidence type="ECO:0000313" key="9">
    <source>
        <dbReference type="EMBL" id="KAG5764963.1"/>
    </source>
</evidence>
<gene>
    <name evidence="9" type="ORF">H9Q72_006962</name>
</gene>
<sequence>MLALYNVLMVLTHRLLVSEGNDASGEAFANCMIAANEIAHILKIYSELYDPTSATFVLSYATYISAKVHLHNISILNTPTRGSSLESLQFCLNALDEHQKLYTAAVRAKETIVRLMARLKINIGGDSNSVATTGQLSKEQGDPTLSKDGHETSQGEGSARLARAVPPARLGVDNIELLNMDSGLESSHENTASLDQEWLSDAQFMVFDDLYYNFSQ</sequence>
<dbReference type="PANTHER" id="PTHR31313:SF81">
    <property type="entry name" value="TY1 ENHANCER ACTIVATOR"/>
    <property type="match status" value="1"/>
</dbReference>
<dbReference type="OrthoDB" id="4161332at2759"/>
<evidence type="ECO:0000256" key="8">
    <source>
        <dbReference type="SAM" id="SignalP"/>
    </source>
</evidence>
<reference evidence="9" key="2">
    <citation type="submission" date="2020-10" db="EMBL/GenBank/DDBJ databases">
        <authorList>
            <person name="Peck L.D."/>
            <person name="Nowell R.W."/>
            <person name="Flood J."/>
            <person name="Ryan M.J."/>
            <person name="Barraclough T.G."/>
        </authorList>
    </citation>
    <scope>NUCLEOTIDE SEQUENCE</scope>
    <source>
        <strain evidence="9">IMI 127659i</strain>
    </source>
</reference>
<evidence type="ECO:0000256" key="2">
    <source>
        <dbReference type="ARBA" id="ARBA00022833"/>
    </source>
</evidence>
<evidence type="ECO:0000313" key="10">
    <source>
        <dbReference type="Proteomes" id="UP000750502"/>
    </source>
</evidence>
<keyword evidence="3" id="KW-0805">Transcription regulation</keyword>
<dbReference type="Proteomes" id="UP000750502">
    <property type="component" value="Unassembled WGS sequence"/>
</dbReference>
<keyword evidence="8" id="KW-0732">Signal</keyword>
<evidence type="ECO:0000256" key="3">
    <source>
        <dbReference type="ARBA" id="ARBA00023015"/>
    </source>
</evidence>
<keyword evidence="4" id="KW-0238">DNA-binding</keyword>
<protein>
    <submittedName>
        <fullName evidence="9">Uncharacterized protein</fullName>
    </submittedName>
</protein>
<evidence type="ECO:0000256" key="5">
    <source>
        <dbReference type="ARBA" id="ARBA00023163"/>
    </source>
</evidence>
<comment type="caution">
    <text evidence="9">The sequence shown here is derived from an EMBL/GenBank/DDBJ whole genome shotgun (WGS) entry which is preliminary data.</text>
</comment>
<proteinExistence type="predicted"/>
<feature type="chain" id="PRO_5040218863" evidence="8">
    <location>
        <begin position="19"/>
        <end position="216"/>
    </location>
</feature>
<feature type="signal peptide" evidence="8">
    <location>
        <begin position="1"/>
        <end position="18"/>
    </location>
</feature>
<dbReference type="InterPro" id="IPR051615">
    <property type="entry name" value="Transcr_Regulatory_Elem"/>
</dbReference>
<keyword evidence="6" id="KW-0539">Nucleus</keyword>
<accession>A0A9P7I029</accession>
<reference evidence="9" key="1">
    <citation type="journal article" date="2020" name="bioRxiv">
        <title>Historical genomics reveals the evolutionary mechanisms behind multiple outbreaks of the host-specific coffee wilt pathogen Fusarium xylarioides.</title>
        <authorList>
            <person name="Peck D."/>
            <person name="Nowell R.W."/>
            <person name="Flood J."/>
            <person name="Ryan M.J."/>
            <person name="Barraclough T.G."/>
        </authorList>
    </citation>
    <scope>NUCLEOTIDE SEQUENCE</scope>
    <source>
        <strain evidence="9">IMI 127659i</strain>
    </source>
</reference>
<name>A0A9P7I029_9HYPO</name>
<dbReference type="PANTHER" id="PTHR31313">
    <property type="entry name" value="TY1 ENHANCER ACTIVATOR"/>
    <property type="match status" value="1"/>
</dbReference>
<evidence type="ECO:0000256" key="6">
    <source>
        <dbReference type="ARBA" id="ARBA00023242"/>
    </source>
</evidence>
<keyword evidence="1" id="KW-0479">Metal-binding</keyword>
<dbReference type="EMBL" id="JADFTT010000223">
    <property type="protein sequence ID" value="KAG5764963.1"/>
    <property type="molecule type" value="Genomic_DNA"/>
</dbReference>
<keyword evidence="10" id="KW-1185">Reference proteome</keyword>
<evidence type="ECO:0000256" key="1">
    <source>
        <dbReference type="ARBA" id="ARBA00022723"/>
    </source>
</evidence>
<keyword evidence="5" id="KW-0804">Transcription</keyword>
<dbReference type="GO" id="GO:0046872">
    <property type="term" value="F:metal ion binding"/>
    <property type="evidence" value="ECO:0007669"/>
    <property type="project" value="UniProtKB-KW"/>
</dbReference>
<feature type="region of interest" description="Disordered" evidence="7">
    <location>
        <begin position="130"/>
        <end position="163"/>
    </location>
</feature>
<dbReference type="GO" id="GO:0003677">
    <property type="term" value="F:DNA binding"/>
    <property type="evidence" value="ECO:0007669"/>
    <property type="project" value="UniProtKB-KW"/>
</dbReference>
<feature type="compositionally biased region" description="Basic and acidic residues" evidence="7">
    <location>
        <begin position="139"/>
        <end position="153"/>
    </location>
</feature>
<dbReference type="AlphaFoldDB" id="A0A9P7I029"/>